<feature type="transmembrane region" description="Helical" evidence="6">
    <location>
        <begin position="239"/>
        <end position="259"/>
    </location>
</feature>
<protein>
    <submittedName>
        <fullName evidence="7">Oligosaccharide flippase family protein</fullName>
    </submittedName>
</protein>
<evidence type="ECO:0000256" key="2">
    <source>
        <dbReference type="ARBA" id="ARBA00022475"/>
    </source>
</evidence>
<gene>
    <name evidence="7" type="ORF">HPK16_04535</name>
</gene>
<keyword evidence="2" id="KW-1003">Cell membrane</keyword>
<reference evidence="7 8" key="2">
    <citation type="submission" date="2020-08" db="EMBL/GenBank/DDBJ databases">
        <title>Listeria ohnekaius sp. nov. and Listeria portnoyii sp. nov. isolated from non-agricultural and natural environments.</title>
        <authorList>
            <person name="Weller D."/>
            <person name="Belias A.M."/>
            <person name="Liao J."/>
            <person name="Guo S."/>
            <person name="Orsi R.H."/>
            <person name="Wiedmann M."/>
        </authorList>
    </citation>
    <scope>NUCLEOTIDE SEQUENCE [LARGE SCALE GENOMIC DNA]</scope>
    <source>
        <strain evidence="7 8">FSL W9-0585</strain>
    </source>
</reference>
<feature type="transmembrane region" description="Helical" evidence="6">
    <location>
        <begin position="135"/>
        <end position="154"/>
    </location>
</feature>
<sequence length="397" mass="44516">MAQVIVIAVSPILTRLYAPDDFGMFSVYSSILIVLLTFSSLCLEKAIPIEKNQRNVVQLVYISCITISIVAILNTVLYAAFDWSLFTVFQVKTNIWLQLLLSCALVFAGVYQVLSYQAIRQKEYREITASKMGQSFGTAGGQVGLAFVPGMFSGLIIGDVIGRFFGLVMLTQRFLKTNPLQKIRPKRMKYLLWKYREYPLFSTLSTLCNSLSLQLVILLLMSFYGSEVVGYYSLTQKAIGVPITLIGIAISQVFYGEAAEKGKTDRASVYALYMTIIKRLSMVAVPAIIVLVFVAPSLFGFVFGEEWTRSGEFVQYVSFLFLGQLIFMPVSQVLYATGHQKMQLMWDVGRCIIVFAGMYLLHMMGASVEVVLIYFGTVMGLSYFVLGYMGWLVLRTK</sequence>
<dbReference type="Pfam" id="PF13440">
    <property type="entry name" value="Polysacc_synt_3"/>
    <property type="match status" value="1"/>
</dbReference>
<comment type="subcellular location">
    <subcellularLocation>
        <location evidence="1">Cell membrane</location>
        <topology evidence="1">Multi-pass membrane protein</topology>
    </subcellularLocation>
</comment>
<feature type="transmembrane region" description="Helical" evidence="6">
    <location>
        <begin position="280"/>
        <end position="304"/>
    </location>
</feature>
<feature type="transmembrane region" description="Helical" evidence="6">
    <location>
        <begin position="316"/>
        <end position="336"/>
    </location>
</feature>
<keyword evidence="8" id="KW-1185">Reference proteome</keyword>
<keyword evidence="3 6" id="KW-0812">Transmembrane</keyword>
<proteinExistence type="predicted"/>
<feature type="transmembrane region" description="Helical" evidence="6">
    <location>
        <begin position="93"/>
        <end position="114"/>
    </location>
</feature>
<dbReference type="GO" id="GO:0005886">
    <property type="term" value="C:plasma membrane"/>
    <property type="evidence" value="ECO:0007669"/>
    <property type="project" value="UniProtKB-SubCell"/>
</dbReference>
<accession>A0A7W1T559</accession>
<dbReference type="AlphaFoldDB" id="A0A7W1T559"/>
<keyword evidence="4 6" id="KW-1133">Transmembrane helix</keyword>
<feature type="transmembrane region" description="Helical" evidence="6">
    <location>
        <begin position="198"/>
        <end position="224"/>
    </location>
</feature>
<organism evidence="7 8">
    <name type="scientific">Listeria rustica</name>
    <dbReference type="NCBI Taxonomy" id="2713503"/>
    <lineage>
        <taxon>Bacteria</taxon>
        <taxon>Bacillati</taxon>
        <taxon>Bacillota</taxon>
        <taxon>Bacilli</taxon>
        <taxon>Bacillales</taxon>
        <taxon>Listeriaceae</taxon>
        <taxon>Listeria</taxon>
    </lineage>
</organism>
<feature type="transmembrane region" description="Helical" evidence="6">
    <location>
        <begin position="348"/>
        <end position="365"/>
    </location>
</feature>
<evidence type="ECO:0000256" key="5">
    <source>
        <dbReference type="ARBA" id="ARBA00023136"/>
    </source>
</evidence>
<feature type="transmembrane region" description="Helical" evidence="6">
    <location>
        <begin position="25"/>
        <end position="47"/>
    </location>
</feature>
<dbReference type="EMBL" id="JABJVM010000003">
    <property type="protein sequence ID" value="MBA3925604.1"/>
    <property type="molecule type" value="Genomic_DNA"/>
</dbReference>
<evidence type="ECO:0000313" key="8">
    <source>
        <dbReference type="Proteomes" id="UP000548787"/>
    </source>
</evidence>
<dbReference type="InterPro" id="IPR050833">
    <property type="entry name" value="Poly_Biosynth_Transport"/>
</dbReference>
<evidence type="ECO:0000256" key="4">
    <source>
        <dbReference type="ARBA" id="ARBA00022989"/>
    </source>
</evidence>
<feature type="transmembrane region" description="Helical" evidence="6">
    <location>
        <begin position="371"/>
        <end position="394"/>
    </location>
</feature>
<evidence type="ECO:0000256" key="6">
    <source>
        <dbReference type="SAM" id="Phobius"/>
    </source>
</evidence>
<feature type="transmembrane region" description="Helical" evidence="6">
    <location>
        <begin position="160"/>
        <end position="177"/>
    </location>
</feature>
<reference evidence="7 8" key="1">
    <citation type="submission" date="2020-05" db="EMBL/GenBank/DDBJ databases">
        <authorList>
            <person name="Carlin C.R."/>
        </authorList>
    </citation>
    <scope>NUCLEOTIDE SEQUENCE [LARGE SCALE GENOMIC DNA]</scope>
    <source>
        <strain evidence="7 8">FSL W9-0585</strain>
    </source>
</reference>
<evidence type="ECO:0000256" key="1">
    <source>
        <dbReference type="ARBA" id="ARBA00004651"/>
    </source>
</evidence>
<keyword evidence="5 6" id="KW-0472">Membrane</keyword>
<feature type="transmembrane region" description="Helical" evidence="6">
    <location>
        <begin position="59"/>
        <end position="81"/>
    </location>
</feature>
<evidence type="ECO:0000313" key="7">
    <source>
        <dbReference type="EMBL" id="MBA3925604.1"/>
    </source>
</evidence>
<dbReference type="PANTHER" id="PTHR30250:SF11">
    <property type="entry name" value="O-ANTIGEN TRANSPORTER-RELATED"/>
    <property type="match status" value="1"/>
</dbReference>
<name>A0A7W1T559_9LIST</name>
<dbReference type="Proteomes" id="UP000548787">
    <property type="component" value="Unassembled WGS sequence"/>
</dbReference>
<dbReference type="PANTHER" id="PTHR30250">
    <property type="entry name" value="PST FAMILY PREDICTED COLANIC ACID TRANSPORTER"/>
    <property type="match status" value="1"/>
</dbReference>
<comment type="caution">
    <text evidence="7">The sequence shown here is derived from an EMBL/GenBank/DDBJ whole genome shotgun (WGS) entry which is preliminary data.</text>
</comment>
<evidence type="ECO:0000256" key="3">
    <source>
        <dbReference type="ARBA" id="ARBA00022692"/>
    </source>
</evidence>